<evidence type="ECO:0000256" key="3">
    <source>
        <dbReference type="ARBA" id="ARBA00022452"/>
    </source>
</evidence>
<keyword evidence="10" id="KW-1185">Reference proteome</keyword>
<keyword evidence="5 7" id="KW-0472">Membrane</keyword>
<sequence>MQVSATTFAQKVNVKVVNAPIKQVFYQLTKQTGFNFMADANLTKKIRPITFDLKNASMEEVLNKCFGGVDIDIVVNNEYKTVFIKETERKISAVKQVLIISGNVNDENNEPLPGVSIRLKNTQTSTVSDVNGKFTINVPNEEAILIFSFLGFATQEKKVGTSKVLNVRLLPKVSKLNEVVIIGYGATVAREDLTGAVGTPDLEDMRIAPVVAFDQALAGRIAGVQILSNDGQPGSEGINIAIRGQNSLTQDNSPLFVVDGFPMEDFDATSLSMDDIESIDVLKDASASAIYGARGANGVIVIQTKKGKIGEPVISYSATVGFQEITKRMELLSPYEFVKYQIERNPANIAKYTPADLAPSNSGYDANGNTLESYRNYRGIDWQDKLYRLGNTQIHNLAIRGGTQQTKYSISGSVYDQRGVILNTGLSRYQGRLSLDQQLTKKLNASLRVNFNRNNSFGQLASEDPISGQATSNLLFGAWGYRPVTGRETEGNDVDEDFIDDFRDEETTFIYDYRVNPIISAENTYRKSKVNNVNFNGNIDYKILKDLNLKVTLGFDKRQTNTENFYNSQTARGSSKLPNNTRGVQGNISIFDREIWTNSSILSYRKRFNKRNSLDALFGYELQGIDNSRIGLANEQIPNEFLGISGMDEGVTLPNTVTYSNSVLGSLISRVNYNYLSKYLFTATFRTDVSSKFAPGNRTAYFPSGAFAWRMGQEKFIKRSQFIYDAKLRVSYGTTGNNRVTDFAYLSPIIGTDVSESYSQNNGEPSRGMFPGSLGNKDLKWETTSQVDLGYDIAFLKNKVALTIDAYRKTTDNLLLNANVPYSFGYQRAFKNIGKIRNEGLEFSVNTTNIKNKNFDWRSSINISFNKNKILALSEDEQKMFSKISWATNYNATFLYAAEVGGPAAMFIGQVFDGVYQYADFEEVSPGKYYLKPGIPYTGTDRDAIKPGDIKYKDLNGDGVINEYDITIIGNPQPKHSGGFVNNFKYKNFGLNVFFQWVYGNDVFNGNRIYFEGNPSNVPNLNQYASYADRWTPENQSNTMFRSGGYGPAYYSSRVIEDGSFLRLKTVSLSYEVPKKILSKVKISNMNLSLVAQNLYTWTKYSGMDPEVSARHSTLTPGFDFSAYPRARTIAFSLRTTF</sequence>
<evidence type="ECO:0000259" key="8">
    <source>
        <dbReference type="Pfam" id="PF07715"/>
    </source>
</evidence>
<dbReference type="Pfam" id="PF13715">
    <property type="entry name" value="CarbopepD_reg_2"/>
    <property type="match status" value="1"/>
</dbReference>
<dbReference type="SUPFAM" id="SSF49464">
    <property type="entry name" value="Carboxypeptidase regulatory domain-like"/>
    <property type="match status" value="1"/>
</dbReference>
<dbReference type="InterPro" id="IPR036942">
    <property type="entry name" value="Beta-barrel_TonB_sf"/>
</dbReference>
<dbReference type="NCBIfam" id="TIGR04056">
    <property type="entry name" value="OMP_RagA_SusC"/>
    <property type="match status" value="1"/>
</dbReference>
<dbReference type="Gene3D" id="2.40.170.20">
    <property type="entry name" value="TonB-dependent receptor, beta-barrel domain"/>
    <property type="match status" value="1"/>
</dbReference>
<dbReference type="InterPro" id="IPR023996">
    <property type="entry name" value="TonB-dep_OMP_SusC/RagA"/>
</dbReference>
<keyword evidence="3 7" id="KW-1134">Transmembrane beta strand</keyword>
<reference evidence="10" key="1">
    <citation type="journal article" date="2019" name="Int. J. Syst. Evol. Microbiol.">
        <title>The Global Catalogue of Microorganisms (GCM) 10K type strain sequencing project: providing services to taxonomists for standard genome sequencing and annotation.</title>
        <authorList>
            <consortium name="The Broad Institute Genomics Platform"/>
            <consortium name="The Broad Institute Genome Sequencing Center for Infectious Disease"/>
            <person name="Wu L."/>
            <person name="Ma J."/>
        </authorList>
    </citation>
    <scope>NUCLEOTIDE SEQUENCE [LARGE SCALE GENOMIC DNA]</scope>
    <source>
        <strain evidence="10">CCUG 53762</strain>
    </source>
</reference>
<evidence type="ECO:0000256" key="7">
    <source>
        <dbReference type="PROSITE-ProRule" id="PRU01360"/>
    </source>
</evidence>
<keyword evidence="2 7" id="KW-0813">Transport</keyword>
<gene>
    <name evidence="9" type="ORF">ACFSAH_00485</name>
</gene>
<evidence type="ECO:0000256" key="2">
    <source>
        <dbReference type="ARBA" id="ARBA00022448"/>
    </source>
</evidence>
<dbReference type="InterPro" id="IPR012910">
    <property type="entry name" value="Plug_dom"/>
</dbReference>
<evidence type="ECO:0000313" key="10">
    <source>
        <dbReference type="Proteomes" id="UP001597118"/>
    </source>
</evidence>
<dbReference type="InterPro" id="IPR039426">
    <property type="entry name" value="TonB-dep_rcpt-like"/>
</dbReference>
<dbReference type="Gene3D" id="2.170.130.10">
    <property type="entry name" value="TonB-dependent receptor, plug domain"/>
    <property type="match status" value="1"/>
</dbReference>
<evidence type="ECO:0000256" key="1">
    <source>
        <dbReference type="ARBA" id="ARBA00004571"/>
    </source>
</evidence>
<keyword evidence="4 7" id="KW-0812">Transmembrane</keyword>
<dbReference type="Pfam" id="PF07715">
    <property type="entry name" value="Plug"/>
    <property type="match status" value="1"/>
</dbReference>
<comment type="caution">
    <text evidence="9">The sequence shown here is derived from an EMBL/GenBank/DDBJ whole genome shotgun (WGS) entry which is preliminary data.</text>
</comment>
<evidence type="ECO:0000256" key="4">
    <source>
        <dbReference type="ARBA" id="ARBA00022692"/>
    </source>
</evidence>
<dbReference type="InterPro" id="IPR037066">
    <property type="entry name" value="Plug_dom_sf"/>
</dbReference>
<evidence type="ECO:0000313" key="9">
    <source>
        <dbReference type="EMBL" id="MFD1628328.1"/>
    </source>
</evidence>
<evidence type="ECO:0000256" key="6">
    <source>
        <dbReference type="ARBA" id="ARBA00023237"/>
    </source>
</evidence>
<organism evidence="9 10">
    <name type="scientific">Pseudopedobacter beijingensis</name>
    <dbReference type="NCBI Taxonomy" id="1207056"/>
    <lineage>
        <taxon>Bacteria</taxon>
        <taxon>Pseudomonadati</taxon>
        <taxon>Bacteroidota</taxon>
        <taxon>Sphingobacteriia</taxon>
        <taxon>Sphingobacteriales</taxon>
        <taxon>Sphingobacteriaceae</taxon>
        <taxon>Pseudopedobacter</taxon>
    </lineage>
</organism>
<dbReference type="RefSeq" id="WP_379660715.1">
    <property type="nucleotide sequence ID" value="NZ_JBHUDG010000001.1"/>
</dbReference>
<dbReference type="SUPFAM" id="SSF56935">
    <property type="entry name" value="Porins"/>
    <property type="match status" value="1"/>
</dbReference>
<dbReference type="Gene3D" id="2.60.40.1120">
    <property type="entry name" value="Carboxypeptidase-like, regulatory domain"/>
    <property type="match status" value="1"/>
</dbReference>
<accession>A0ABW4I7W2</accession>
<comment type="subcellular location">
    <subcellularLocation>
        <location evidence="1 7">Cell outer membrane</location>
        <topology evidence="1 7">Multi-pass membrane protein</topology>
    </subcellularLocation>
</comment>
<dbReference type="Proteomes" id="UP001597118">
    <property type="component" value="Unassembled WGS sequence"/>
</dbReference>
<feature type="domain" description="TonB-dependent receptor plug" evidence="8">
    <location>
        <begin position="191"/>
        <end position="299"/>
    </location>
</feature>
<keyword evidence="6 7" id="KW-0998">Cell outer membrane</keyword>
<dbReference type="PROSITE" id="PS52016">
    <property type="entry name" value="TONB_DEPENDENT_REC_3"/>
    <property type="match status" value="1"/>
</dbReference>
<name>A0ABW4I7W2_9SPHI</name>
<dbReference type="EMBL" id="JBHUDG010000001">
    <property type="protein sequence ID" value="MFD1628328.1"/>
    <property type="molecule type" value="Genomic_DNA"/>
</dbReference>
<evidence type="ECO:0000256" key="5">
    <source>
        <dbReference type="ARBA" id="ARBA00023136"/>
    </source>
</evidence>
<protein>
    <submittedName>
        <fullName evidence="9">SusC/RagA family TonB-linked outer membrane protein</fullName>
    </submittedName>
</protein>
<dbReference type="InterPro" id="IPR023997">
    <property type="entry name" value="TonB-dep_OMP_SusC/RagA_CS"/>
</dbReference>
<dbReference type="InterPro" id="IPR008969">
    <property type="entry name" value="CarboxyPept-like_regulatory"/>
</dbReference>
<dbReference type="NCBIfam" id="TIGR04057">
    <property type="entry name" value="SusC_RagA_signa"/>
    <property type="match status" value="1"/>
</dbReference>
<comment type="similarity">
    <text evidence="7">Belongs to the TonB-dependent receptor family.</text>
</comment>
<proteinExistence type="inferred from homology"/>